<organism evidence="2">
    <name type="scientific">termite gut metagenome</name>
    <dbReference type="NCBI Taxonomy" id="433724"/>
    <lineage>
        <taxon>unclassified sequences</taxon>
        <taxon>metagenomes</taxon>
        <taxon>organismal metagenomes</taxon>
    </lineage>
</organism>
<feature type="transmembrane region" description="Helical" evidence="1">
    <location>
        <begin position="70"/>
        <end position="88"/>
    </location>
</feature>
<sequence>MITLFFISLIAFIAGITAVTLKYSIPASISESYYLLPPKARIPIFYGWTVLVALPLAVFWLDISGGTAQTLVFFGCVFLIGVGVAAPFKEEHTQIAHFICAGLCVLFTQLWIFIYTPFWVFTLALTGLFATFGYRTQGASGDEETSNSLTFFLELAVFLSVYISVYGFYKLLNY</sequence>
<keyword evidence="1" id="KW-0472">Membrane</keyword>
<comment type="caution">
    <text evidence="2">The sequence shown here is derived from an EMBL/GenBank/DDBJ whole genome shotgun (WGS) entry which is preliminary data.</text>
</comment>
<accession>A0A5J4SLC5</accession>
<feature type="transmembrane region" description="Helical" evidence="1">
    <location>
        <begin position="94"/>
        <end position="113"/>
    </location>
</feature>
<feature type="transmembrane region" description="Helical" evidence="1">
    <location>
        <begin position="149"/>
        <end position="169"/>
    </location>
</feature>
<dbReference type="AlphaFoldDB" id="A0A5J4SLC5"/>
<evidence type="ECO:0000256" key="1">
    <source>
        <dbReference type="SAM" id="Phobius"/>
    </source>
</evidence>
<feature type="transmembrane region" description="Helical" evidence="1">
    <location>
        <begin position="42"/>
        <end position="63"/>
    </location>
</feature>
<evidence type="ECO:0000313" key="2">
    <source>
        <dbReference type="EMBL" id="KAA6346612.1"/>
    </source>
</evidence>
<keyword evidence="1" id="KW-0812">Transmembrane</keyword>
<feature type="transmembrane region" description="Helical" evidence="1">
    <location>
        <begin position="118"/>
        <end position="137"/>
    </location>
</feature>
<gene>
    <name evidence="2" type="ORF">EZS27_005857</name>
</gene>
<dbReference type="EMBL" id="SNRY01000124">
    <property type="protein sequence ID" value="KAA6346612.1"/>
    <property type="molecule type" value="Genomic_DNA"/>
</dbReference>
<protein>
    <submittedName>
        <fullName evidence="2">Uncharacterized protein</fullName>
    </submittedName>
</protein>
<name>A0A5J4SLC5_9ZZZZ</name>
<reference evidence="2" key="1">
    <citation type="submission" date="2019-03" db="EMBL/GenBank/DDBJ databases">
        <title>Single cell metagenomics reveals metabolic interactions within the superorganism composed of flagellate Streblomastix strix and complex community of Bacteroidetes bacteria on its surface.</title>
        <authorList>
            <person name="Treitli S.C."/>
            <person name="Kolisko M."/>
            <person name="Husnik F."/>
            <person name="Keeling P."/>
            <person name="Hampl V."/>
        </authorList>
    </citation>
    <scope>NUCLEOTIDE SEQUENCE</scope>
    <source>
        <strain evidence="2">STM</strain>
    </source>
</reference>
<proteinExistence type="predicted"/>
<keyword evidence="1" id="KW-1133">Transmembrane helix</keyword>